<dbReference type="Proteomes" id="UP001144978">
    <property type="component" value="Unassembled WGS sequence"/>
</dbReference>
<accession>A0ACC1P2S9</accession>
<name>A0ACC1P2S9_9APHY</name>
<organism evidence="1 2">
    <name type="scientific">Trametes sanguinea</name>
    <dbReference type="NCBI Taxonomy" id="158606"/>
    <lineage>
        <taxon>Eukaryota</taxon>
        <taxon>Fungi</taxon>
        <taxon>Dikarya</taxon>
        <taxon>Basidiomycota</taxon>
        <taxon>Agaricomycotina</taxon>
        <taxon>Agaricomycetes</taxon>
        <taxon>Polyporales</taxon>
        <taxon>Polyporaceae</taxon>
        <taxon>Trametes</taxon>
    </lineage>
</organism>
<gene>
    <name evidence="1" type="ORF">NUW54_g10340</name>
</gene>
<evidence type="ECO:0000313" key="2">
    <source>
        <dbReference type="Proteomes" id="UP001144978"/>
    </source>
</evidence>
<comment type="caution">
    <text evidence="1">The sequence shown here is derived from an EMBL/GenBank/DDBJ whole genome shotgun (WGS) entry which is preliminary data.</text>
</comment>
<sequence length="106" mass="12058">MDGVADRIIYKNLDGGPGTTLIGTPHPNLPHLPNSIMTFCIIPCQKQFLVIRRAGVDIDQDNEPEGAAANANAQDPFAPYYWAEFWDIVYAEEQREYERQHGRNRQ</sequence>
<evidence type="ECO:0000313" key="1">
    <source>
        <dbReference type="EMBL" id="KAJ2984892.1"/>
    </source>
</evidence>
<dbReference type="EMBL" id="JANSHE010003702">
    <property type="protein sequence ID" value="KAJ2984892.1"/>
    <property type="molecule type" value="Genomic_DNA"/>
</dbReference>
<proteinExistence type="predicted"/>
<reference evidence="1" key="1">
    <citation type="submission" date="2022-08" db="EMBL/GenBank/DDBJ databases">
        <title>Genome Sequence of Pycnoporus sanguineus.</title>
        <authorList>
            <person name="Buettner E."/>
        </authorList>
    </citation>
    <scope>NUCLEOTIDE SEQUENCE</scope>
    <source>
        <strain evidence="1">CG-C14</strain>
    </source>
</reference>
<protein>
    <submittedName>
        <fullName evidence="1">Uncharacterized protein</fullName>
    </submittedName>
</protein>
<keyword evidence="2" id="KW-1185">Reference proteome</keyword>